<gene>
    <name evidence="2" type="ORF">BCR37DRAFT_386591</name>
</gene>
<dbReference type="AlphaFoldDB" id="A0A1Y2FM49"/>
<dbReference type="EMBL" id="MCFI01000006">
    <property type="protein sequence ID" value="ORY84434.1"/>
    <property type="molecule type" value="Genomic_DNA"/>
</dbReference>
<keyword evidence="3" id="KW-1185">Reference proteome</keyword>
<dbReference type="Proteomes" id="UP000193685">
    <property type="component" value="Unassembled WGS sequence"/>
</dbReference>
<reference evidence="2 3" key="1">
    <citation type="submission" date="2016-07" db="EMBL/GenBank/DDBJ databases">
        <title>Pervasive Adenine N6-methylation of Active Genes in Fungi.</title>
        <authorList>
            <consortium name="DOE Joint Genome Institute"/>
            <person name="Mondo S.J."/>
            <person name="Dannebaum R.O."/>
            <person name="Kuo R.C."/>
            <person name="Labutti K."/>
            <person name="Haridas S."/>
            <person name="Kuo A."/>
            <person name="Salamov A."/>
            <person name="Ahrendt S.R."/>
            <person name="Lipzen A."/>
            <person name="Sullivan W."/>
            <person name="Andreopoulos W.B."/>
            <person name="Clum A."/>
            <person name="Lindquist E."/>
            <person name="Daum C."/>
            <person name="Ramamoorthy G.K."/>
            <person name="Gryganskyi A."/>
            <person name="Culley D."/>
            <person name="Magnuson J.K."/>
            <person name="James T.Y."/>
            <person name="O'Malley M.A."/>
            <person name="Stajich J.E."/>
            <person name="Spatafora J.W."/>
            <person name="Visel A."/>
            <person name="Grigoriev I.V."/>
        </authorList>
    </citation>
    <scope>NUCLEOTIDE SEQUENCE [LARGE SCALE GENOMIC DNA]</scope>
    <source>
        <strain evidence="2 3">12-1054</strain>
    </source>
</reference>
<proteinExistence type="predicted"/>
<dbReference type="GeneID" id="63787056"/>
<name>A0A1Y2FM49_PROLT</name>
<accession>A0A1Y2FM49</accession>
<sequence>MRAICVISSIVMLATPSTIPRTTEKCLGAVPIDGTNDLVDIAQHSMFCPSGSLQITGTVLKLDIKKCQPGTLVEFKPEPRECWVIFRDDPLKKVFWYCASKGSKTRLCKKHSCYFRVVEDGAYKDGRVHAENCK</sequence>
<feature type="chain" id="PRO_5012530919" description="Secreted protein" evidence="1">
    <location>
        <begin position="17"/>
        <end position="134"/>
    </location>
</feature>
<evidence type="ECO:0000256" key="1">
    <source>
        <dbReference type="SAM" id="SignalP"/>
    </source>
</evidence>
<evidence type="ECO:0000313" key="2">
    <source>
        <dbReference type="EMBL" id="ORY84434.1"/>
    </source>
</evidence>
<feature type="signal peptide" evidence="1">
    <location>
        <begin position="1"/>
        <end position="16"/>
    </location>
</feature>
<organism evidence="2 3">
    <name type="scientific">Protomyces lactucae-debilis</name>
    <dbReference type="NCBI Taxonomy" id="2754530"/>
    <lineage>
        <taxon>Eukaryota</taxon>
        <taxon>Fungi</taxon>
        <taxon>Dikarya</taxon>
        <taxon>Ascomycota</taxon>
        <taxon>Taphrinomycotina</taxon>
        <taxon>Taphrinomycetes</taxon>
        <taxon>Taphrinales</taxon>
        <taxon>Protomycetaceae</taxon>
        <taxon>Protomyces</taxon>
    </lineage>
</organism>
<comment type="caution">
    <text evidence="2">The sequence shown here is derived from an EMBL/GenBank/DDBJ whole genome shotgun (WGS) entry which is preliminary data.</text>
</comment>
<evidence type="ECO:0000313" key="3">
    <source>
        <dbReference type="Proteomes" id="UP000193685"/>
    </source>
</evidence>
<evidence type="ECO:0008006" key="4">
    <source>
        <dbReference type="Google" id="ProtNLM"/>
    </source>
</evidence>
<protein>
    <recommendedName>
        <fullName evidence="4">Secreted protein</fullName>
    </recommendedName>
</protein>
<keyword evidence="1" id="KW-0732">Signal</keyword>
<dbReference type="RefSeq" id="XP_040726452.1">
    <property type="nucleotide sequence ID" value="XM_040870457.1"/>
</dbReference>